<dbReference type="SUPFAM" id="SSF81901">
    <property type="entry name" value="HCP-like"/>
    <property type="match status" value="2"/>
</dbReference>
<dbReference type="InterPro" id="IPR006597">
    <property type="entry name" value="Sel1-like"/>
</dbReference>
<keyword evidence="1" id="KW-0677">Repeat</keyword>
<name>A0A0H5BZN9_CYBJN</name>
<dbReference type="Proteomes" id="UP000038830">
    <property type="component" value="Unassembled WGS sequence"/>
</dbReference>
<feature type="region of interest" description="Disordered" evidence="2">
    <location>
        <begin position="620"/>
        <end position="662"/>
    </location>
</feature>
<evidence type="ECO:0000256" key="1">
    <source>
        <dbReference type="ARBA" id="ARBA00022737"/>
    </source>
</evidence>
<protein>
    <submittedName>
        <fullName evidence="3">CHS4 protein</fullName>
    </submittedName>
</protein>
<accession>A0A0H5BZN9</accession>
<dbReference type="PANTHER" id="PTHR46430">
    <property type="entry name" value="PROTEIN SKT5-RELATED"/>
    <property type="match status" value="1"/>
</dbReference>
<sequence>MSNTHSVHPYRDVNLIRTGRLDHTNTPALGQSHASSSTTSGTTYRSANPSMRNYESSLQAPVESTHVDPYPQSQTFNAMAQKEQSQHYGGRGGLRDGLRDGGDNNRDVYGVNAQASRLPNQQHYVEDQQQYAPPPPLSMGVSKSQTSSTDSFQRSHGGDVVLNDQSYPQQPRAPDTPVGARSFSMPLASTPDGTFVRESSPMSTSGTDLSSQNQLQHQQGKPSHARGSKSVDLSHLYLLDRNESTHFTLTNESMSDVSHNLIKQYLGENSQSSLLPRMKTIEMYRKNVKKSNDPKVLFQYAQYMLQTALTLQPSDAPENSGDKSSTTERDLKKQFLKEAVHYLKKLSDKGYTDAQYLLADAYSSGALGKVDNKEAFALFQGAAKHGHIESAYRTAYCYEEGLGTTRDSRRAVDFLKFAAAKNHPAAMYKLGMYSFYSKMGFADNTNVKKSGIQWLTRAVTRANELTNAAPYELAKIQDAGFLDIVIPDHKYAMELYVQSASLGHVKSAAILGKAYEMGDDVVPQDPDLSIHYYSQAALGGDAESMLALCAWYLVGNPPNLPKDENEAFQWALAAANLKFTKALYTVGHFYEKGIGCEANLETAKSWYKMARDRGDEKAAIKLQKLGSSESATANQSKSNGKKEDPKRKKSKKDKKDKDCVIM</sequence>
<feature type="compositionally biased region" description="Polar residues" evidence="2">
    <location>
        <begin position="625"/>
        <end position="638"/>
    </location>
</feature>
<dbReference type="PANTHER" id="PTHR46430:SF1">
    <property type="entry name" value="CHITIN SYNTHASE REGULATOR SKT5-RELATED"/>
    <property type="match status" value="1"/>
</dbReference>
<feature type="compositionally biased region" description="Basic and acidic residues" evidence="2">
    <location>
        <begin position="93"/>
        <end position="106"/>
    </location>
</feature>
<dbReference type="SMART" id="SM00671">
    <property type="entry name" value="SEL1"/>
    <property type="match status" value="7"/>
</dbReference>
<evidence type="ECO:0000256" key="2">
    <source>
        <dbReference type="SAM" id="MobiDB-lite"/>
    </source>
</evidence>
<feature type="compositionally biased region" description="Basic and acidic residues" evidence="2">
    <location>
        <begin position="653"/>
        <end position="662"/>
    </location>
</feature>
<feature type="region of interest" description="Disordered" evidence="2">
    <location>
        <begin position="130"/>
        <end position="229"/>
    </location>
</feature>
<dbReference type="Gene3D" id="1.25.40.10">
    <property type="entry name" value="Tetratricopeptide repeat domain"/>
    <property type="match status" value="2"/>
</dbReference>
<gene>
    <name evidence="3" type="primary">CHS4</name>
    <name evidence="3" type="ORF">BN1211_0553</name>
</gene>
<evidence type="ECO:0000313" key="3">
    <source>
        <dbReference type="EMBL" id="CEP20642.1"/>
    </source>
</evidence>
<dbReference type="InterPro" id="IPR051726">
    <property type="entry name" value="Chitin_Synth_Reg"/>
</dbReference>
<reference evidence="4" key="1">
    <citation type="journal article" date="2015" name="J. Biotechnol.">
        <title>The structure of the Cyberlindnera jadinii genome and its relation to Candida utilis analyzed by the occurrence of single nucleotide polymorphisms.</title>
        <authorList>
            <person name="Rupp O."/>
            <person name="Brinkrolf K."/>
            <person name="Buerth C."/>
            <person name="Kunigo M."/>
            <person name="Schneider J."/>
            <person name="Jaenicke S."/>
            <person name="Goesmann A."/>
            <person name="Puehler A."/>
            <person name="Jaeger K.-E."/>
            <person name="Ernst J.F."/>
        </authorList>
    </citation>
    <scope>NUCLEOTIDE SEQUENCE [LARGE SCALE GENOMIC DNA]</scope>
    <source>
        <strain evidence="4">ATCC 18201 / CBS 1600 / BCRC 20928 / JCM 3617 / NBRC 0987 / NRRL Y-1542</strain>
    </source>
</reference>
<feature type="compositionally biased region" description="Polar residues" evidence="2">
    <location>
        <begin position="24"/>
        <end position="34"/>
    </location>
</feature>
<feature type="region of interest" description="Disordered" evidence="2">
    <location>
        <begin position="22"/>
        <end position="49"/>
    </location>
</feature>
<proteinExistence type="predicted"/>
<organism evidence="3 4">
    <name type="scientific">Cyberlindnera jadinii (strain ATCC 18201 / CBS 1600 / BCRC 20928 / JCM 3617 / NBRC 0987 / NRRL Y-1542)</name>
    <name type="common">Torula yeast</name>
    <name type="synonym">Candida utilis</name>
    <dbReference type="NCBI Taxonomy" id="983966"/>
    <lineage>
        <taxon>Eukaryota</taxon>
        <taxon>Fungi</taxon>
        <taxon>Dikarya</taxon>
        <taxon>Ascomycota</taxon>
        <taxon>Saccharomycotina</taxon>
        <taxon>Saccharomycetes</taxon>
        <taxon>Phaffomycetales</taxon>
        <taxon>Phaffomycetaceae</taxon>
        <taxon>Cyberlindnera</taxon>
    </lineage>
</organism>
<dbReference type="EMBL" id="CDQK01000001">
    <property type="protein sequence ID" value="CEP20642.1"/>
    <property type="molecule type" value="Genomic_DNA"/>
</dbReference>
<feature type="compositionally biased region" description="Polar residues" evidence="2">
    <location>
        <begin position="200"/>
        <end position="221"/>
    </location>
</feature>
<dbReference type="InterPro" id="IPR011990">
    <property type="entry name" value="TPR-like_helical_dom_sf"/>
</dbReference>
<dbReference type="Pfam" id="PF08238">
    <property type="entry name" value="Sel1"/>
    <property type="match status" value="7"/>
</dbReference>
<feature type="region of interest" description="Disordered" evidence="2">
    <location>
        <begin position="80"/>
        <end position="109"/>
    </location>
</feature>
<feature type="compositionally biased region" description="Polar residues" evidence="2">
    <location>
        <begin position="141"/>
        <end position="154"/>
    </location>
</feature>
<evidence type="ECO:0000313" key="4">
    <source>
        <dbReference type="Proteomes" id="UP000038830"/>
    </source>
</evidence>
<dbReference type="AlphaFoldDB" id="A0A0H5BZN9"/>